<dbReference type="EMBL" id="JAPFFI010000017">
    <property type="protein sequence ID" value="KAJ6355344.1"/>
    <property type="molecule type" value="Genomic_DNA"/>
</dbReference>
<feature type="chain" id="PRO_5046813416" description="Glycine-rich protein" evidence="2">
    <location>
        <begin position="22"/>
        <end position="86"/>
    </location>
</feature>
<name>A0ABQ9ASG9_9ROSI</name>
<accession>A0ABQ9ASG9</accession>
<gene>
    <name evidence="3" type="ORF">OIU77_005849</name>
</gene>
<evidence type="ECO:0000256" key="2">
    <source>
        <dbReference type="SAM" id="SignalP"/>
    </source>
</evidence>
<keyword evidence="1" id="KW-1133">Transmembrane helix</keyword>
<keyword evidence="2" id="KW-0732">Signal</keyword>
<keyword evidence="4" id="KW-1185">Reference proteome</keyword>
<evidence type="ECO:0000313" key="3">
    <source>
        <dbReference type="EMBL" id="KAJ6355344.1"/>
    </source>
</evidence>
<keyword evidence="1" id="KW-0812">Transmembrane</keyword>
<dbReference type="Proteomes" id="UP001141253">
    <property type="component" value="Chromosome 18"/>
</dbReference>
<organism evidence="3 4">
    <name type="scientific">Salix suchowensis</name>
    <dbReference type="NCBI Taxonomy" id="1278906"/>
    <lineage>
        <taxon>Eukaryota</taxon>
        <taxon>Viridiplantae</taxon>
        <taxon>Streptophyta</taxon>
        <taxon>Embryophyta</taxon>
        <taxon>Tracheophyta</taxon>
        <taxon>Spermatophyta</taxon>
        <taxon>Magnoliopsida</taxon>
        <taxon>eudicotyledons</taxon>
        <taxon>Gunneridae</taxon>
        <taxon>Pentapetalae</taxon>
        <taxon>rosids</taxon>
        <taxon>fabids</taxon>
        <taxon>Malpighiales</taxon>
        <taxon>Salicaceae</taxon>
        <taxon>Saliceae</taxon>
        <taxon>Salix</taxon>
    </lineage>
</organism>
<protein>
    <recommendedName>
        <fullName evidence="5">Glycine-rich protein</fullName>
    </recommendedName>
</protein>
<reference evidence="3" key="1">
    <citation type="submission" date="2022-10" db="EMBL/GenBank/DDBJ databases">
        <authorList>
            <person name="Hyden B.L."/>
            <person name="Feng K."/>
            <person name="Yates T."/>
            <person name="Jawdy S."/>
            <person name="Smart L.B."/>
            <person name="Muchero W."/>
        </authorList>
    </citation>
    <scope>NUCLEOTIDE SEQUENCE</scope>
    <source>
        <tissue evidence="3">Shoot tip</tissue>
    </source>
</reference>
<sequence length="86" mass="9371">MALYKSLALITLLVIMSAIESESRVARKDLGVDLGGVGVGVGAGMGVGLGGSGSGVWSWVWFRFRFWIKFWVKLVLFILVQLQVKV</sequence>
<comment type="caution">
    <text evidence="3">The sequence shown here is derived from an EMBL/GenBank/DDBJ whole genome shotgun (WGS) entry which is preliminary data.</text>
</comment>
<evidence type="ECO:0008006" key="5">
    <source>
        <dbReference type="Google" id="ProtNLM"/>
    </source>
</evidence>
<evidence type="ECO:0000256" key="1">
    <source>
        <dbReference type="SAM" id="Phobius"/>
    </source>
</evidence>
<proteinExistence type="predicted"/>
<feature type="transmembrane region" description="Helical" evidence="1">
    <location>
        <begin position="37"/>
        <end position="59"/>
    </location>
</feature>
<feature type="signal peptide" evidence="2">
    <location>
        <begin position="1"/>
        <end position="21"/>
    </location>
</feature>
<reference evidence="3" key="2">
    <citation type="journal article" date="2023" name="Int. J. Mol. Sci.">
        <title>De Novo Assembly and Annotation of 11 Diverse Shrub Willow (Salix) Genomes Reveals Novel Gene Organization in Sex-Linked Regions.</title>
        <authorList>
            <person name="Hyden B."/>
            <person name="Feng K."/>
            <person name="Yates T.B."/>
            <person name="Jawdy S."/>
            <person name="Cereghino C."/>
            <person name="Smart L.B."/>
            <person name="Muchero W."/>
        </authorList>
    </citation>
    <scope>NUCLEOTIDE SEQUENCE</scope>
    <source>
        <tissue evidence="3">Shoot tip</tissue>
    </source>
</reference>
<keyword evidence="1" id="KW-0472">Membrane</keyword>
<evidence type="ECO:0000313" key="4">
    <source>
        <dbReference type="Proteomes" id="UP001141253"/>
    </source>
</evidence>